<evidence type="ECO:0000313" key="4">
    <source>
        <dbReference type="Proteomes" id="UP000267128"/>
    </source>
</evidence>
<dbReference type="AlphaFoldDB" id="A0A3N0CNG9"/>
<dbReference type="Pfam" id="PF13845">
    <property type="entry name" value="Septum_form"/>
    <property type="match status" value="1"/>
</dbReference>
<reference evidence="3 4" key="1">
    <citation type="submission" date="2018-11" db="EMBL/GenBank/DDBJ databases">
        <authorList>
            <person name="Li F."/>
        </authorList>
    </citation>
    <scope>NUCLEOTIDE SEQUENCE [LARGE SCALE GENOMIC DNA]</scope>
    <source>
        <strain evidence="3 4">Gsoil 097</strain>
    </source>
</reference>
<evidence type="ECO:0000256" key="1">
    <source>
        <dbReference type="SAM" id="SignalP"/>
    </source>
</evidence>
<organism evidence="3 4">
    <name type="scientific">Nocardioides marmoriginsengisoli</name>
    <dbReference type="NCBI Taxonomy" id="661483"/>
    <lineage>
        <taxon>Bacteria</taxon>
        <taxon>Bacillati</taxon>
        <taxon>Actinomycetota</taxon>
        <taxon>Actinomycetes</taxon>
        <taxon>Propionibacteriales</taxon>
        <taxon>Nocardioidaceae</taxon>
        <taxon>Nocardioides</taxon>
    </lineage>
</organism>
<dbReference type="Proteomes" id="UP000267128">
    <property type="component" value="Unassembled WGS sequence"/>
</dbReference>
<comment type="caution">
    <text evidence="3">The sequence shown here is derived from an EMBL/GenBank/DDBJ whole genome shotgun (WGS) entry which is preliminary data.</text>
</comment>
<evidence type="ECO:0000313" key="3">
    <source>
        <dbReference type="EMBL" id="RNL64975.1"/>
    </source>
</evidence>
<keyword evidence="1" id="KW-0732">Signal</keyword>
<feature type="domain" description="Septum formation-related" evidence="2">
    <location>
        <begin position="114"/>
        <end position="255"/>
    </location>
</feature>
<evidence type="ECO:0000259" key="2">
    <source>
        <dbReference type="Pfam" id="PF13845"/>
    </source>
</evidence>
<dbReference type="EMBL" id="RJSE01000003">
    <property type="protein sequence ID" value="RNL64975.1"/>
    <property type="molecule type" value="Genomic_DNA"/>
</dbReference>
<proteinExistence type="predicted"/>
<protein>
    <recommendedName>
        <fullName evidence="2">Septum formation-related domain-containing protein</fullName>
    </recommendedName>
</protein>
<dbReference type="InterPro" id="IPR026004">
    <property type="entry name" value="Septum_form"/>
</dbReference>
<name>A0A3N0CNG9_9ACTN</name>
<gene>
    <name evidence="3" type="ORF">EFK50_03075</name>
</gene>
<feature type="chain" id="PRO_5039400240" description="Septum formation-related domain-containing protein" evidence="1">
    <location>
        <begin position="23"/>
        <end position="261"/>
    </location>
</feature>
<accession>A0A3N0CNG9</accession>
<feature type="signal peptide" evidence="1">
    <location>
        <begin position="1"/>
        <end position="22"/>
    </location>
</feature>
<keyword evidence="4" id="KW-1185">Reference proteome</keyword>
<dbReference type="PROSITE" id="PS51257">
    <property type="entry name" value="PROKAR_LIPOPROTEIN"/>
    <property type="match status" value="1"/>
</dbReference>
<dbReference type="RefSeq" id="WP_123226078.1">
    <property type="nucleotide sequence ID" value="NZ_RJSE01000003.1"/>
</dbReference>
<dbReference type="OrthoDB" id="3381205at2"/>
<sequence length="261" mass="28935">MSRRVSAAVVVGVIAGGLLLSACGDSDDDSDKLTPPKLGACRDLTAKDLTSPSNATEPVACSKDHTAQTFAIGDLPKSTGSSYSDKRHGKFVYDTCQKAFREFLGADESLAMRSQLSWAWFRPSERGWDRGARWYRCDLVGGPADARKLRDLPETSKGLLATENPDAWLTCADGPTVADSVKVPCTEKHTWRAVTTIKVGQPGDPYPGDRIVQVRSRDFCQESVGGWMHYPPNYDFGYTWYREDRWTVGNRRSVCWAKTDR</sequence>